<dbReference type="GeneID" id="92036254"/>
<reference evidence="2 3" key="1">
    <citation type="submission" date="2024-04" db="EMBL/GenBank/DDBJ databases">
        <title>Phyllosticta paracitricarpa is synonymous to the EU quarantine fungus P. citricarpa based on phylogenomic analyses.</title>
        <authorList>
            <consortium name="Lawrence Berkeley National Laboratory"/>
            <person name="Van ingen-buijs V.A."/>
            <person name="Van westerhoven A.C."/>
            <person name="Haridas S."/>
            <person name="Skiadas P."/>
            <person name="Martin F."/>
            <person name="Groenewald J.Z."/>
            <person name="Crous P.W."/>
            <person name="Seidl M.F."/>
        </authorList>
    </citation>
    <scope>NUCLEOTIDE SEQUENCE [LARGE SCALE GENOMIC DNA]</scope>
    <source>
        <strain evidence="2 3">CPC 17464</strain>
    </source>
</reference>
<accession>A0ABR1LAS6</accession>
<comment type="caution">
    <text evidence="2">The sequence shown here is derived from an EMBL/GenBank/DDBJ whole genome shotgun (WGS) entry which is preliminary data.</text>
</comment>
<sequence length="87" mass="10483">MEPIWESLKEAIRDLYLVQNESKKHVMSEMKRLHGFAATEAQYERQLKKWNFRKNLSSKEWAHVARRVEKRKLEGRDSHVLLNDYLG</sequence>
<evidence type="ECO:0000313" key="2">
    <source>
        <dbReference type="EMBL" id="KAK7532341.1"/>
    </source>
</evidence>
<gene>
    <name evidence="2" type="ORF">J3D65DRAFT_670952</name>
</gene>
<feature type="domain" description="Clr5" evidence="1">
    <location>
        <begin position="3"/>
        <end position="54"/>
    </location>
</feature>
<evidence type="ECO:0000259" key="1">
    <source>
        <dbReference type="Pfam" id="PF14420"/>
    </source>
</evidence>
<dbReference type="PANTHER" id="PTHR38788">
    <property type="entry name" value="CLR5 DOMAIN-CONTAINING PROTEIN"/>
    <property type="match status" value="1"/>
</dbReference>
<protein>
    <submittedName>
        <fullName evidence="2">Clr5 domain-containing protein</fullName>
    </submittedName>
</protein>
<organism evidence="2 3">
    <name type="scientific">Phyllosticta citribraziliensis</name>
    <dbReference type="NCBI Taxonomy" id="989973"/>
    <lineage>
        <taxon>Eukaryota</taxon>
        <taxon>Fungi</taxon>
        <taxon>Dikarya</taxon>
        <taxon>Ascomycota</taxon>
        <taxon>Pezizomycotina</taxon>
        <taxon>Dothideomycetes</taxon>
        <taxon>Dothideomycetes incertae sedis</taxon>
        <taxon>Botryosphaeriales</taxon>
        <taxon>Phyllostictaceae</taxon>
        <taxon>Phyllosticta</taxon>
    </lineage>
</organism>
<evidence type="ECO:0000313" key="3">
    <source>
        <dbReference type="Proteomes" id="UP001360953"/>
    </source>
</evidence>
<dbReference type="InterPro" id="IPR025676">
    <property type="entry name" value="Clr5_dom"/>
</dbReference>
<dbReference type="Proteomes" id="UP001360953">
    <property type="component" value="Unassembled WGS sequence"/>
</dbReference>
<dbReference type="EMBL" id="JBBPEH010000011">
    <property type="protein sequence ID" value="KAK7532341.1"/>
    <property type="molecule type" value="Genomic_DNA"/>
</dbReference>
<keyword evidence="3" id="KW-1185">Reference proteome</keyword>
<name>A0ABR1LAS6_9PEZI</name>
<dbReference type="RefSeq" id="XP_066652009.1">
    <property type="nucleotide sequence ID" value="XM_066803348.1"/>
</dbReference>
<proteinExistence type="predicted"/>
<dbReference type="Pfam" id="PF14420">
    <property type="entry name" value="Clr5"/>
    <property type="match status" value="1"/>
</dbReference>
<dbReference type="PANTHER" id="PTHR38788:SF3">
    <property type="entry name" value="CLR5 DOMAIN-CONTAINING PROTEIN"/>
    <property type="match status" value="1"/>
</dbReference>